<accession>A0A1H4UEP6</accession>
<dbReference type="OrthoDB" id="9954831at2"/>
<dbReference type="AlphaFoldDB" id="A0A1H4UEP6"/>
<dbReference type="EMBL" id="FNSA01000003">
    <property type="protein sequence ID" value="SEC67207.1"/>
    <property type="molecule type" value="Genomic_DNA"/>
</dbReference>
<reference evidence="2" key="1">
    <citation type="submission" date="2016-10" db="EMBL/GenBank/DDBJ databases">
        <authorList>
            <person name="Varghese N."/>
            <person name="Submissions S."/>
        </authorList>
    </citation>
    <scope>NUCLEOTIDE SEQUENCE [LARGE SCALE GENOMIC DNA]</scope>
    <source>
        <strain evidence="2">DSM 44234</strain>
    </source>
</reference>
<keyword evidence="2" id="KW-1185">Reference proteome</keyword>
<proteinExistence type="predicted"/>
<sequence length="120" mass="12591">MNNIDYPHYPHRDTNEGCGHVYPRPDGVRMRCGGWAGCPSCASDAVDAATEWIAAAIPAGAPDEIKAASELLSGAASTLRRQRNSAMGAVAASVAARESGLSPGARGLFQTVPSTWDRHQ</sequence>
<dbReference type="Proteomes" id="UP000182241">
    <property type="component" value="Unassembled WGS sequence"/>
</dbReference>
<gene>
    <name evidence="1" type="ORF">SAMN04489793_2876</name>
</gene>
<organism evidence="1 2">
    <name type="scientific">Tsukamurella tyrosinosolvens</name>
    <dbReference type="NCBI Taxonomy" id="57704"/>
    <lineage>
        <taxon>Bacteria</taxon>
        <taxon>Bacillati</taxon>
        <taxon>Actinomycetota</taxon>
        <taxon>Actinomycetes</taxon>
        <taxon>Mycobacteriales</taxon>
        <taxon>Tsukamurellaceae</taxon>
        <taxon>Tsukamurella</taxon>
    </lineage>
</organism>
<protein>
    <submittedName>
        <fullName evidence="1">Uncharacterized protein</fullName>
    </submittedName>
</protein>
<name>A0A1H4UEP6_TSUTY</name>
<dbReference type="STRING" id="57704.SAMN04489793_2876"/>
<dbReference type="RefSeq" id="WP_068741724.1">
    <property type="nucleotide sequence ID" value="NZ_FNSA01000003.1"/>
</dbReference>
<evidence type="ECO:0000313" key="1">
    <source>
        <dbReference type="EMBL" id="SEC67207.1"/>
    </source>
</evidence>
<evidence type="ECO:0000313" key="2">
    <source>
        <dbReference type="Proteomes" id="UP000182241"/>
    </source>
</evidence>